<dbReference type="InterPro" id="IPR043132">
    <property type="entry name" value="BCAT-like_C"/>
</dbReference>
<proteinExistence type="predicted"/>
<dbReference type="AlphaFoldDB" id="A0A499VGK3"/>
<protein>
    <submittedName>
        <fullName evidence="2">Uncharacterized protein</fullName>
    </submittedName>
</protein>
<evidence type="ECO:0000313" key="3">
    <source>
        <dbReference type="Proteomes" id="UP000463951"/>
    </source>
</evidence>
<evidence type="ECO:0000313" key="2">
    <source>
        <dbReference type="EMBL" id="BBJ47316.1"/>
    </source>
</evidence>
<evidence type="ECO:0000256" key="1">
    <source>
        <dbReference type="SAM" id="MobiDB-lite"/>
    </source>
</evidence>
<gene>
    <name evidence="2" type="ORF">SSPO_100340</name>
</gene>
<dbReference type="SUPFAM" id="SSF56752">
    <property type="entry name" value="D-aminoacid aminotransferase-like PLP-dependent enzymes"/>
    <property type="match status" value="1"/>
</dbReference>
<organism evidence="2 3">
    <name type="scientific">Streptomyces antimycoticus</name>
    <dbReference type="NCBI Taxonomy" id="68175"/>
    <lineage>
        <taxon>Bacteria</taxon>
        <taxon>Bacillati</taxon>
        <taxon>Actinomycetota</taxon>
        <taxon>Actinomycetes</taxon>
        <taxon>Kitasatosporales</taxon>
        <taxon>Streptomycetaceae</taxon>
        <taxon>Streptomyces</taxon>
        <taxon>Streptomyces violaceusniger group</taxon>
    </lineage>
</organism>
<name>A0A499VGK3_9ACTN</name>
<dbReference type="Proteomes" id="UP000463951">
    <property type="component" value="Chromosome"/>
</dbReference>
<reference evidence="2 3" key="1">
    <citation type="journal article" date="2020" name="Int. J. Syst. Evol. Microbiol.">
        <title>Reclassification of Streptomyces castelarensis and Streptomyces sporoclivatus as later heterotypic synonyms of Streptomyces antimycoticus.</title>
        <authorList>
            <person name="Komaki H."/>
            <person name="Tamura T."/>
        </authorList>
    </citation>
    <scope>NUCLEOTIDE SEQUENCE [LARGE SCALE GENOMIC DNA]</scope>
    <source>
        <strain evidence="2 3">NBRC 100767</strain>
    </source>
</reference>
<dbReference type="Gene3D" id="3.20.10.10">
    <property type="entry name" value="D-amino Acid Aminotransferase, subunit A, domain 2"/>
    <property type="match status" value="1"/>
</dbReference>
<dbReference type="InterPro" id="IPR036038">
    <property type="entry name" value="Aminotransferase-like"/>
</dbReference>
<dbReference type="GO" id="GO:0003824">
    <property type="term" value="F:catalytic activity"/>
    <property type="evidence" value="ECO:0007669"/>
    <property type="project" value="InterPro"/>
</dbReference>
<feature type="region of interest" description="Disordered" evidence="1">
    <location>
        <begin position="70"/>
        <end position="110"/>
    </location>
</feature>
<accession>A0A499VGK3</accession>
<dbReference type="EMBL" id="AP019620">
    <property type="protein sequence ID" value="BBJ47316.1"/>
    <property type="molecule type" value="Genomic_DNA"/>
</dbReference>
<feature type="compositionally biased region" description="Basic and acidic residues" evidence="1">
    <location>
        <begin position="76"/>
        <end position="101"/>
    </location>
</feature>
<sequence>MAVVREPLCPLRVLRRPGSQSAGRRRNPAVGAGNHAGACLAQQAAADAGCQQDVWLDPVERRWVEERGGMNLIPRPGDRTGRRRGDAPADRHAAPRRDSRFPHNARGGSTACDRRMWDPQWHDLLDCRPAIGVSYSGYGCGEDEVPKLGQGAACPGSAWRRGARTLGADPLVWSAAR</sequence>